<dbReference type="EMBL" id="FNHF01000004">
    <property type="protein sequence ID" value="SDM71928.1"/>
    <property type="molecule type" value="Genomic_DNA"/>
</dbReference>
<dbReference type="Gene3D" id="3.40.50.720">
    <property type="entry name" value="NAD(P)-binding Rossmann-like Domain"/>
    <property type="match status" value="1"/>
</dbReference>
<feature type="domain" description="DUF1731" evidence="3">
    <location>
        <begin position="251"/>
        <end position="297"/>
    </location>
</feature>
<dbReference type="Pfam" id="PF01370">
    <property type="entry name" value="Epimerase"/>
    <property type="match status" value="1"/>
</dbReference>
<dbReference type="PANTHER" id="PTHR11092">
    <property type="entry name" value="SUGAR NUCLEOTIDE EPIMERASE RELATED"/>
    <property type="match status" value="1"/>
</dbReference>
<dbReference type="InterPro" id="IPR001509">
    <property type="entry name" value="Epimerase_deHydtase"/>
</dbReference>
<dbReference type="Pfam" id="PF08338">
    <property type="entry name" value="DUF1731"/>
    <property type="match status" value="1"/>
</dbReference>
<dbReference type="OrthoDB" id="9801773at2"/>
<keyword evidence="5" id="KW-1185">Reference proteome</keyword>
<accession>A0A1G9VI14</accession>
<dbReference type="STRING" id="482461.SAMN05216244_3297"/>
<comment type="similarity">
    <text evidence="1">Belongs to the NAD(P)-dependent epimerase/dehydratase family. SDR39U1 subfamily.</text>
</comment>
<sequence length="300" mass="32931">MNVAITGGTGFVGRNLTNQLIERGSHVYVLTRHPENHRNTDSVTYIGWLQEHSKPEAELPALDAFVNLAGDSIFGYWTEEKKQKIINSRLQATEEVLRLLRTLPDKPHVLINGSAMGYYGTSTTQAFTEKTAEPGDDFLASVAAEWEAKAAEAETLGVRTVVARFGLILGRQGALPLMSLPFKLMAGGKVGSGEQWVSWIHIDDVVELILYAIDTAELSGPLNVTAPKPQRNKDFSKTLAKVLNRPCWLPVPEKLMKTALGDMSELVLKGQTVLPAAAQAHGYAFQYPYLEPALRDIFSA</sequence>
<dbReference type="RefSeq" id="WP_074600349.1">
    <property type="nucleotide sequence ID" value="NZ_FNHF01000004.1"/>
</dbReference>
<evidence type="ECO:0000313" key="5">
    <source>
        <dbReference type="Proteomes" id="UP000182347"/>
    </source>
</evidence>
<dbReference type="InterPro" id="IPR013549">
    <property type="entry name" value="DUF1731"/>
</dbReference>
<evidence type="ECO:0000259" key="2">
    <source>
        <dbReference type="Pfam" id="PF01370"/>
    </source>
</evidence>
<dbReference type="Proteomes" id="UP000182347">
    <property type="component" value="Unassembled WGS sequence"/>
</dbReference>
<dbReference type="SUPFAM" id="SSF51735">
    <property type="entry name" value="NAD(P)-binding Rossmann-fold domains"/>
    <property type="match status" value="1"/>
</dbReference>
<dbReference type="PANTHER" id="PTHR11092:SF0">
    <property type="entry name" value="EPIMERASE FAMILY PROTEIN SDR39U1"/>
    <property type="match status" value="1"/>
</dbReference>
<feature type="domain" description="NAD-dependent epimerase/dehydratase" evidence="2">
    <location>
        <begin position="3"/>
        <end position="217"/>
    </location>
</feature>
<dbReference type="AlphaFoldDB" id="A0A1G9VI14"/>
<dbReference type="CDD" id="cd05242">
    <property type="entry name" value="SDR_a8"/>
    <property type="match status" value="1"/>
</dbReference>
<evidence type="ECO:0008006" key="6">
    <source>
        <dbReference type="Google" id="ProtNLM"/>
    </source>
</evidence>
<proteinExistence type="inferred from homology"/>
<evidence type="ECO:0000256" key="1">
    <source>
        <dbReference type="ARBA" id="ARBA00009353"/>
    </source>
</evidence>
<evidence type="ECO:0000313" key="4">
    <source>
        <dbReference type="EMBL" id="SDM71928.1"/>
    </source>
</evidence>
<gene>
    <name evidence="4" type="ORF">SAMN05216244_3297</name>
</gene>
<dbReference type="InterPro" id="IPR036291">
    <property type="entry name" value="NAD(P)-bd_dom_sf"/>
</dbReference>
<dbReference type="InterPro" id="IPR010099">
    <property type="entry name" value="SDR39U1"/>
</dbReference>
<dbReference type="NCBIfam" id="TIGR01777">
    <property type="entry name" value="yfcH"/>
    <property type="match status" value="1"/>
</dbReference>
<organism evidence="4 5">
    <name type="scientific">Sediminibacillus halophilus</name>
    <dbReference type="NCBI Taxonomy" id="482461"/>
    <lineage>
        <taxon>Bacteria</taxon>
        <taxon>Bacillati</taxon>
        <taxon>Bacillota</taxon>
        <taxon>Bacilli</taxon>
        <taxon>Bacillales</taxon>
        <taxon>Bacillaceae</taxon>
        <taxon>Sediminibacillus</taxon>
    </lineage>
</organism>
<protein>
    <recommendedName>
        <fullName evidence="6">TIGR01777 family protein</fullName>
    </recommendedName>
</protein>
<reference evidence="5" key="1">
    <citation type="submission" date="2016-10" db="EMBL/GenBank/DDBJ databases">
        <authorList>
            <person name="Varghese N."/>
            <person name="Submissions S."/>
        </authorList>
    </citation>
    <scope>NUCLEOTIDE SEQUENCE [LARGE SCALE GENOMIC DNA]</scope>
    <source>
        <strain evidence="5">CGMCC 1.6199</strain>
    </source>
</reference>
<evidence type="ECO:0000259" key="3">
    <source>
        <dbReference type="Pfam" id="PF08338"/>
    </source>
</evidence>
<name>A0A1G9VI14_9BACI</name>